<sequence length="73" mass="8089">MSPDWSSMRVIGELLAGKSSAILSRLLSVLRYLFQRQVGYPFTGICLEEFVVAGNLLGFSVEVQRGPAAKEWL</sequence>
<evidence type="ECO:0000313" key="1">
    <source>
        <dbReference type="EMBL" id="EHK98602.1"/>
    </source>
</evidence>
<reference evidence="1 2" key="1">
    <citation type="journal article" date="2012" name="Eukaryot. Cell">
        <title>Genome sequence of the fungus Glarea lozoyensis: the first genome sequence of a species from the Helotiaceae family.</title>
        <authorList>
            <person name="Youssar L."/>
            <person name="Gruening B.A."/>
            <person name="Erxleben A."/>
            <person name="Guenther S."/>
            <person name="Huettel W."/>
        </authorList>
    </citation>
    <scope>NUCLEOTIDE SEQUENCE [LARGE SCALE GENOMIC DNA]</scope>
    <source>
        <strain evidence="2">ATCC 74030 / MF5533</strain>
    </source>
</reference>
<dbReference type="AlphaFoldDB" id="H0ES65"/>
<dbReference type="Proteomes" id="UP000005446">
    <property type="component" value="Unassembled WGS sequence"/>
</dbReference>
<dbReference type="EMBL" id="AGUE01000141">
    <property type="protein sequence ID" value="EHK98602.1"/>
    <property type="molecule type" value="Genomic_DNA"/>
</dbReference>
<comment type="caution">
    <text evidence="1">The sequence shown here is derived from an EMBL/GenBank/DDBJ whole genome shotgun (WGS) entry which is preliminary data.</text>
</comment>
<dbReference type="InParanoid" id="H0ES65"/>
<accession>H0ES65</accession>
<keyword evidence="2" id="KW-1185">Reference proteome</keyword>
<protein>
    <submittedName>
        <fullName evidence="1">Uncharacterized protein</fullName>
    </submittedName>
</protein>
<gene>
    <name evidence="1" type="ORF">M7I_5543</name>
</gene>
<proteinExistence type="predicted"/>
<name>H0ES65_GLAL7</name>
<organism evidence="1 2">
    <name type="scientific">Glarea lozoyensis (strain ATCC 74030 / MF5533)</name>
    <dbReference type="NCBI Taxonomy" id="1104152"/>
    <lineage>
        <taxon>Eukaryota</taxon>
        <taxon>Fungi</taxon>
        <taxon>Dikarya</taxon>
        <taxon>Ascomycota</taxon>
        <taxon>Pezizomycotina</taxon>
        <taxon>Leotiomycetes</taxon>
        <taxon>Helotiales</taxon>
        <taxon>Helotiaceae</taxon>
        <taxon>Glarea</taxon>
    </lineage>
</organism>
<dbReference type="HOGENOM" id="CLU_2705018_0_0_1"/>
<evidence type="ECO:0000313" key="2">
    <source>
        <dbReference type="Proteomes" id="UP000005446"/>
    </source>
</evidence>